<dbReference type="Proteomes" id="UP001194469">
    <property type="component" value="Unassembled WGS sequence"/>
</dbReference>
<dbReference type="CDD" id="cd00448">
    <property type="entry name" value="YjgF_YER057c_UK114_family"/>
    <property type="match status" value="1"/>
</dbReference>
<evidence type="ECO:0000256" key="1">
    <source>
        <dbReference type="ARBA" id="ARBA00010552"/>
    </source>
</evidence>
<reference evidence="2 3" key="1">
    <citation type="submission" date="2019-08" db="EMBL/GenBank/DDBJ databases">
        <authorList>
            <person name="Luo N."/>
        </authorList>
    </citation>
    <scope>NUCLEOTIDE SEQUENCE [LARGE SCALE GENOMIC DNA]</scope>
    <source>
        <strain evidence="2 3">NCIMB 9442</strain>
    </source>
</reference>
<dbReference type="InterPro" id="IPR006056">
    <property type="entry name" value="RidA"/>
</dbReference>
<protein>
    <submittedName>
        <fullName evidence="2">RidA family protein</fullName>
    </submittedName>
</protein>
<proteinExistence type="inferred from homology"/>
<dbReference type="PANTHER" id="PTHR11803">
    <property type="entry name" value="2-IMINOBUTANOATE/2-IMINOPROPANOATE DEAMINASE RIDA"/>
    <property type="match status" value="1"/>
</dbReference>
<evidence type="ECO:0000313" key="3">
    <source>
        <dbReference type="Proteomes" id="UP001194469"/>
    </source>
</evidence>
<dbReference type="SUPFAM" id="SSF55298">
    <property type="entry name" value="YjgF-like"/>
    <property type="match status" value="1"/>
</dbReference>
<dbReference type="RefSeq" id="WP_196609959.1">
    <property type="nucleotide sequence ID" value="NZ_VRYY01000409.1"/>
</dbReference>
<sequence>MSDIHAITTAQAPKAIGPYSQAIALPGLLFVSGQLPIDPATGNMVEGPISLLAHRVFTNLRAIAKAAGCDMGDAVKTTVFLTDLAVFPTVNAIYAEYFPQPYPARSAIQVAALPLGSPLEAEAIFMRKG</sequence>
<dbReference type="InterPro" id="IPR006175">
    <property type="entry name" value="YjgF/YER057c/UK114"/>
</dbReference>
<comment type="similarity">
    <text evidence="1">Belongs to the RutC family.</text>
</comment>
<dbReference type="Pfam" id="PF01042">
    <property type="entry name" value="Ribonuc_L-PSP"/>
    <property type="match status" value="1"/>
</dbReference>
<comment type="caution">
    <text evidence="2">The sequence shown here is derived from an EMBL/GenBank/DDBJ whole genome shotgun (WGS) entry which is preliminary data.</text>
</comment>
<name>A0ABS0J646_9BACT</name>
<dbReference type="InterPro" id="IPR035959">
    <property type="entry name" value="RutC-like_sf"/>
</dbReference>
<dbReference type="PANTHER" id="PTHR11803:SF58">
    <property type="entry name" value="PROTEIN HMF1-RELATED"/>
    <property type="match status" value="1"/>
</dbReference>
<organism evidence="2 3">
    <name type="scientific">Nitratidesulfovibrio oxamicus</name>
    <dbReference type="NCBI Taxonomy" id="32016"/>
    <lineage>
        <taxon>Bacteria</taxon>
        <taxon>Pseudomonadati</taxon>
        <taxon>Thermodesulfobacteriota</taxon>
        <taxon>Desulfovibrionia</taxon>
        <taxon>Desulfovibrionales</taxon>
        <taxon>Desulfovibrionaceae</taxon>
        <taxon>Nitratidesulfovibrio</taxon>
    </lineage>
</organism>
<dbReference type="EMBL" id="VRYY01000409">
    <property type="protein sequence ID" value="MBG3877907.1"/>
    <property type="molecule type" value="Genomic_DNA"/>
</dbReference>
<dbReference type="Gene3D" id="3.30.1330.40">
    <property type="entry name" value="RutC-like"/>
    <property type="match status" value="1"/>
</dbReference>
<evidence type="ECO:0000313" key="2">
    <source>
        <dbReference type="EMBL" id="MBG3877907.1"/>
    </source>
</evidence>
<gene>
    <name evidence="2" type="ORF">FVW20_13025</name>
</gene>
<accession>A0ABS0J646</accession>
<dbReference type="NCBIfam" id="TIGR00004">
    <property type="entry name" value="Rid family detoxifying hydrolase"/>
    <property type="match status" value="1"/>
</dbReference>
<keyword evidence="3" id="KW-1185">Reference proteome</keyword>